<evidence type="ECO:0000313" key="4">
    <source>
        <dbReference type="EMBL" id="HIX19990.1"/>
    </source>
</evidence>
<dbReference type="Pfam" id="PF12796">
    <property type="entry name" value="Ank_2"/>
    <property type="match status" value="2"/>
</dbReference>
<sequence length="323" mass="33905">MKRTRTLSLIAALCFTPSLTMCTPDDRREQPAATEDPAAAMEQAVAAGDAALLARLLEEGGSVEKTKLLYKAAARNDLACVKLLLAAGADPNHRIYSAAGSYPLHAARSPEVLRALIEAGADLDAVDIENNTPLSSAVAHADIELVRALLEVGANLEQRNKSRNGMTALHIAAWGIGPVGGCVGDLHDCLCELIKLGADVNARDDSGVTPLHNAAFWSSADDIRTLLAAGADVGAVGNDGRTPLHEAALCEGDLGPECIELLLAAGADPNARDAEGNTPLHLAAEWREWRPYAERALLEGGADPTIKNKAGQTPQDMVKPKEP</sequence>
<evidence type="ECO:0000313" key="5">
    <source>
        <dbReference type="Proteomes" id="UP000823964"/>
    </source>
</evidence>
<gene>
    <name evidence="4" type="ORF">H9862_05230</name>
</gene>
<dbReference type="PROSITE" id="PS50088">
    <property type="entry name" value="ANK_REPEAT"/>
    <property type="match status" value="4"/>
</dbReference>
<dbReference type="AlphaFoldDB" id="A0A9D1VBZ0"/>
<comment type="caution">
    <text evidence="4">The sequence shown here is derived from an EMBL/GenBank/DDBJ whole genome shotgun (WGS) entry which is preliminary data.</text>
</comment>
<dbReference type="InterPro" id="IPR036770">
    <property type="entry name" value="Ankyrin_rpt-contain_sf"/>
</dbReference>
<dbReference type="InterPro" id="IPR002110">
    <property type="entry name" value="Ankyrin_rpt"/>
</dbReference>
<keyword evidence="1" id="KW-0677">Repeat</keyword>
<dbReference type="PANTHER" id="PTHR24161">
    <property type="entry name" value="ANK_REP_REGION DOMAIN-CONTAINING PROTEIN-RELATED"/>
    <property type="match status" value="1"/>
</dbReference>
<accession>A0A9D1VBZ0</accession>
<feature type="region of interest" description="Disordered" evidence="3">
    <location>
        <begin position="297"/>
        <end position="323"/>
    </location>
</feature>
<protein>
    <submittedName>
        <fullName evidence="4">Ankyrin repeat domain-containing protein</fullName>
    </submittedName>
</protein>
<dbReference type="PRINTS" id="PR01415">
    <property type="entry name" value="ANKYRIN"/>
</dbReference>
<evidence type="ECO:0000256" key="3">
    <source>
        <dbReference type="SAM" id="MobiDB-lite"/>
    </source>
</evidence>
<dbReference type="PANTHER" id="PTHR24161:SF85">
    <property type="entry name" value="PALMITOYLTRANSFERASE HIP14"/>
    <property type="match status" value="1"/>
</dbReference>
<feature type="repeat" description="ANK" evidence="2">
    <location>
        <begin position="239"/>
        <end position="274"/>
    </location>
</feature>
<dbReference type="Gene3D" id="1.25.40.20">
    <property type="entry name" value="Ankyrin repeat-containing domain"/>
    <property type="match status" value="3"/>
</dbReference>
<name>A0A9D1VBZ0_9BACT</name>
<keyword evidence="2" id="KW-0040">ANK repeat</keyword>
<evidence type="ECO:0000256" key="1">
    <source>
        <dbReference type="ARBA" id="ARBA00022737"/>
    </source>
</evidence>
<reference evidence="4" key="1">
    <citation type="journal article" date="2021" name="PeerJ">
        <title>Extensive microbial diversity within the chicken gut microbiome revealed by metagenomics and culture.</title>
        <authorList>
            <person name="Gilroy R."/>
            <person name="Ravi A."/>
            <person name="Getino M."/>
            <person name="Pursley I."/>
            <person name="Horton D.L."/>
            <person name="Alikhan N.F."/>
            <person name="Baker D."/>
            <person name="Gharbi K."/>
            <person name="Hall N."/>
            <person name="Watson M."/>
            <person name="Adriaenssens E.M."/>
            <person name="Foster-Nyarko E."/>
            <person name="Jarju S."/>
            <person name="Secka A."/>
            <person name="Antonio M."/>
            <person name="Oren A."/>
            <person name="Chaudhuri R.R."/>
            <person name="La Ragione R."/>
            <person name="Hildebrand F."/>
            <person name="Pallen M.J."/>
        </authorList>
    </citation>
    <scope>NUCLEOTIDE SEQUENCE</scope>
    <source>
        <strain evidence="4">14975</strain>
    </source>
</reference>
<feature type="repeat" description="ANK" evidence="2">
    <location>
        <begin position="129"/>
        <end position="161"/>
    </location>
</feature>
<reference evidence="4" key="2">
    <citation type="submission" date="2021-04" db="EMBL/GenBank/DDBJ databases">
        <authorList>
            <person name="Gilroy R."/>
        </authorList>
    </citation>
    <scope>NUCLEOTIDE SEQUENCE</scope>
    <source>
        <strain evidence="4">14975</strain>
    </source>
</reference>
<evidence type="ECO:0000256" key="2">
    <source>
        <dbReference type="PROSITE-ProRule" id="PRU00023"/>
    </source>
</evidence>
<organism evidence="4 5">
    <name type="scientific">Candidatus Akkermansia intestinigallinarum</name>
    <dbReference type="NCBI Taxonomy" id="2838431"/>
    <lineage>
        <taxon>Bacteria</taxon>
        <taxon>Pseudomonadati</taxon>
        <taxon>Verrucomicrobiota</taxon>
        <taxon>Verrucomicrobiia</taxon>
        <taxon>Verrucomicrobiales</taxon>
        <taxon>Akkermansiaceae</taxon>
        <taxon>Akkermansia</taxon>
    </lineage>
</organism>
<dbReference type="SUPFAM" id="SSF48403">
    <property type="entry name" value="Ankyrin repeat"/>
    <property type="match status" value="2"/>
</dbReference>
<dbReference type="SMART" id="SM00248">
    <property type="entry name" value="ANK"/>
    <property type="match status" value="7"/>
</dbReference>
<feature type="repeat" description="ANK" evidence="2">
    <location>
        <begin position="275"/>
        <end position="309"/>
    </location>
</feature>
<feature type="repeat" description="ANK" evidence="2">
    <location>
        <begin position="206"/>
        <end position="238"/>
    </location>
</feature>
<dbReference type="Proteomes" id="UP000823964">
    <property type="component" value="Unassembled WGS sequence"/>
</dbReference>
<dbReference type="EMBL" id="DXFQ01000090">
    <property type="protein sequence ID" value="HIX19990.1"/>
    <property type="molecule type" value="Genomic_DNA"/>
</dbReference>
<dbReference type="PROSITE" id="PS50297">
    <property type="entry name" value="ANK_REP_REGION"/>
    <property type="match status" value="4"/>
</dbReference>
<proteinExistence type="predicted"/>
<dbReference type="Pfam" id="PF00023">
    <property type="entry name" value="Ank"/>
    <property type="match status" value="2"/>
</dbReference>